<organism evidence="2 3">
    <name type="scientific">Shinella lacus</name>
    <dbReference type="NCBI Taxonomy" id="2654216"/>
    <lineage>
        <taxon>Bacteria</taxon>
        <taxon>Pseudomonadati</taxon>
        <taxon>Pseudomonadota</taxon>
        <taxon>Alphaproteobacteria</taxon>
        <taxon>Hyphomicrobiales</taxon>
        <taxon>Rhizobiaceae</taxon>
        <taxon>Shinella</taxon>
    </lineage>
</organism>
<protein>
    <submittedName>
        <fullName evidence="2">SDR family oxidoreductase</fullName>
    </submittedName>
</protein>
<dbReference type="SUPFAM" id="SSF51735">
    <property type="entry name" value="NAD(P)-binding Rossmann-fold domains"/>
    <property type="match status" value="1"/>
</dbReference>
<dbReference type="Pfam" id="PF22917">
    <property type="entry name" value="PRISE"/>
    <property type="match status" value="1"/>
</dbReference>
<comment type="caution">
    <text evidence="2">The sequence shown here is derived from an EMBL/GenBank/DDBJ whole genome shotgun (WGS) entry which is preliminary data.</text>
</comment>
<evidence type="ECO:0000313" key="2">
    <source>
        <dbReference type="EMBL" id="MCQ4628623.1"/>
    </source>
</evidence>
<reference evidence="2" key="1">
    <citation type="submission" date="2021-07" db="EMBL/GenBank/DDBJ databases">
        <title>Shinella sp. nov., a novel member of the genus Shinella from water.</title>
        <authorList>
            <person name="Deng Y."/>
        </authorList>
    </citation>
    <scope>NUCLEOTIDE SEQUENCE</scope>
    <source>
        <strain evidence="2">CPCC 100929</strain>
    </source>
</reference>
<dbReference type="Gene3D" id="3.40.50.720">
    <property type="entry name" value="NAD(P)-binding Rossmann-like Domain"/>
    <property type="match status" value="1"/>
</dbReference>
<accession>A0ABT1R0D8</accession>
<evidence type="ECO:0000313" key="3">
    <source>
        <dbReference type="Proteomes" id="UP000996601"/>
    </source>
</evidence>
<dbReference type="Proteomes" id="UP000996601">
    <property type="component" value="Unassembled WGS sequence"/>
</dbReference>
<gene>
    <name evidence="2" type="ORF">GB927_001170</name>
</gene>
<dbReference type="PANTHER" id="PTHR32487:SF0">
    <property type="entry name" value="3-OXO-DELTA(4,5)-STEROID 5-BETA-REDUCTASE"/>
    <property type="match status" value="1"/>
</dbReference>
<dbReference type="InterPro" id="IPR036291">
    <property type="entry name" value="NAD(P)-bd_dom_sf"/>
</dbReference>
<sequence>METAVLLAKHNRPEETMSKKALVVGASGVIGHAVVRYLETCSDWSVVGTARNEAPAFMSGVPWVAADLADPASLAAHREALRDVTHVFYAAYVPDRDLAQEARHNAAMLANLLDGLAGAGAPIERVVLFQGGKVYGLHLGPVKTPMREDDPRHMPPNFYYDLEDTLAGYCARHGWTYSLLRPDVVLGAIGGKSLNLAMVIGAYAAICRELAVPFRFPGSAAGYGVLMQATDADLLARVSIWAATAPIAAGQAYNVTNGDLFRWDRLWTALADHYGLEIGPPLSIRLVDHMRDKGPLWSAMTERYSLTPARYEDAIPWSFGDWVFHTGFDLVSDLTKLRIHGCHEIRSTEATLIEKIGQLQAKRLIPPLQN</sequence>
<dbReference type="InterPro" id="IPR055222">
    <property type="entry name" value="PRISE-like_Rossmann-fold"/>
</dbReference>
<name>A0ABT1R0D8_9HYPH</name>
<dbReference type="EMBL" id="WHSB02000001">
    <property type="protein sequence ID" value="MCQ4628623.1"/>
    <property type="molecule type" value="Genomic_DNA"/>
</dbReference>
<keyword evidence="3" id="KW-1185">Reference proteome</keyword>
<evidence type="ECO:0000259" key="1">
    <source>
        <dbReference type="Pfam" id="PF22917"/>
    </source>
</evidence>
<feature type="domain" description="PRISE-like Rossmann-fold" evidence="1">
    <location>
        <begin position="79"/>
        <end position="366"/>
    </location>
</feature>
<proteinExistence type="predicted"/>
<dbReference type="CDD" id="cd08948">
    <property type="entry name" value="5beta-POR_like_SDR_a"/>
    <property type="match status" value="1"/>
</dbReference>
<dbReference type="PANTHER" id="PTHR32487">
    <property type="entry name" value="3-OXO-DELTA(4,5)-STEROID 5-BETA-REDUCTASE"/>
    <property type="match status" value="1"/>
</dbReference>